<accession>A0A0W8CS06</accession>
<dbReference type="AlphaFoldDB" id="A0A0W8CS06"/>
<evidence type="ECO:0000256" key="1">
    <source>
        <dbReference type="SAM" id="MobiDB-lite"/>
    </source>
</evidence>
<proteinExistence type="predicted"/>
<dbReference type="EMBL" id="LNFO01002151">
    <property type="protein sequence ID" value="KUF86897.1"/>
    <property type="molecule type" value="Genomic_DNA"/>
</dbReference>
<evidence type="ECO:0000313" key="2">
    <source>
        <dbReference type="EMBL" id="KUF86897.1"/>
    </source>
</evidence>
<dbReference type="Proteomes" id="UP000052943">
    <property type="component" value="Unassembled WGS sequence"/>
</dbReference>
<sequence length="210" mass="23597">MPPKKPNKTLVDESTATAAADYTAPDDPIPTAISLVSDSPSTTKHMRSTRSTSTPKSVGYESPLKKLRKTMGQHTPRKIIDTIDSLRNFIKDTDVGNKQIRDSIRIQARLLWFAPETIGEYHFLRLYLGEQQAPEPLRQQQREFQAAQRDDPFETNQYLITLSLYEVSPDDPHLPAPGSVISFSPTKLSIYRNCCQVNAKLSAITIINEP</sequence>
<evidence type="ECO:0000313" key="3">
    <source>
        <dbReference type="Proteomes" id="UP000052943"/>
    </source>
</evidence>
<dbReference type="OrthoDB" id="128436at2759"/>
<protein>
    <submittedName>
        <fullName evidence="2">Uncharacterized protein</fullName>
    </submittedName>
</protein>
<gene>
    <name evidence="2" type="ORF">AM587_10000316</name>
</gene>
<feature type="region of interest" description="Disordered" evidence="1">
    <location>
        <begin position="1"/>
        <end position="60"/>
    </location>
</feature>
<organism evidence="2 3">
    <name type="scientific">Phytophthora nicotianae</name>
    <name type="common">Potato buckeye rot agent</name>
    <name type="synonym">Phytophthora parasitica</name>
    <dbReference type="NCBI Taxonomy" id="4792"/>
    <lineage>
        <taxon>Eukaryota</taxon>
        <taxon>Sar</taxon>
        <taxon>Stramenopiles</taxon>
        <taxon>Oomycota</taxon>
        <taxon>Peronosporomycetes</taxon>
        <taxon>Peronosporales</taxon>
        <taxon>Peronosporaceae</taxon>
        <taxon>Phytophthora</taxon>
    </lineage>
</organism>
<comment type="caution">
    <text evidence="2">The sequence shown here is derived from an EMBL/GenBank/DDBJ whole genome shotgun (WGS) entry which is preliminary data.</text>
</comment>
<feature type="compositionally biased region" description="Polar residues" evidence="1">
    <location>
        <begin position="34"/>
        <end position="56"/>
    </location>
</feature>
<reference evidence="2 3" key="1">
    <citation type="submission" date="2015-11" db="EMBL/GenBank/DDBJ databases">
        <title>Genomes and virulence difference between two physiological races of Phytophthora nicotianae.</title>
        <authorList>
            <person name="Liu H."/>
            <person name="Ma X."/>
            <person name="Yu H."/>
            <person name="Fang D."/>
            <person name="Li Y."/>
            <person name="Wang X."/>
            <person name="Wang W."/>
            <person name="Dong Y."/>
            <person name="Xiao B."/>
        </authorList>
    </citation>
    <scope>NUCLEOTIDE SEQUENCE [LARGE SCALE GENOMIC DNA]</scope>
    <source>
        <strain evidence="3">race 0</strain>
    </source>
</reference>
<name>A0A0W8CS06_PHYNI</name>
<feature type="compositionally biased region" description="Low complexity" evidence="1">
    <location>
        <begin position="15"/>
        <end position="32"/>
    </location>
</feature>